<dbReference type="EMBL" id="CADCVE010000096">
    <property type="protein sequence ID" value="CAA9464055.1"/>
    <property type="molecule type" value="Genomic_DNA"/>
</dbReference>
<evidence type="ECO:0000256" key="2">
    <source>
        <dbReference type="SAM" id="SignalP"/>
    </source>
</evidence>
<organism evidence="3">
    <name type="scientific">uncultured Rubrobacteraceae bacterium</name>
    <dbReference type="NCBI Taxonomy" id="349277"/>
    <lineage>
        <taxon>Bacteria</taxon>
        <taxon>Bacillati</taxon>
        <taxon>Actinomycetota</taxon>
        <taxon>Rubrobacteria</taxon>
        <taxon>Rubrobacterales</taxon>
        <taxon>Rubrobacteraceae</taxon>
        <taxon>environmental samples</taxon>
    </lineage>
</organism>
<evidence type="ECO:0000313" key="3">
    <source>
        <dbReference type="EMBL" id="CAA9464055.1"/>
    </source>
</evidence>
<feature type="chain" id="PRO_5026848699" description="Alkaline phosphatase" evidence="2">
    <location>
        <begin position="23"/>
        <end position="167"/>
    </location>
</feature>
<feature type="compositionally biased region" description="Low complexity" evidence="1">
    <location>
        <begin position="148"/>
        <end position="157"/>
    </location>
</feature>
<reference evidence="3" key="1">
    <citation type="submission" date="2020-02" db="EMBL/GenBank/DDBJ databases">
        <authorList>
            <person name="Meier V. D."/>
        </authorList>
    </citation>
    <scope>NUCLEOTIDE SEQUENCE</scope>
    <source>
        <strain evidence="3">AVDCRST_MAG28</strain>
    </source>
</reference>
<evidence type="ECO:0000256" key="1">
    <source>
        <dbReference type="SAM" id="MobiDB-lite"/>
    </source>
</evidence>
<evidence type="ECO:0008006" key="4">
    <source>
        <dbReference type="Google" id="ProtNLM"/>
    </source>
</evidence>
<gene>
    <name evidence="3" type="ORF">AVDCRST_MAG28-3737</name>
</gene>
<protein>
    <recommendedName>
        <fullName evidence="4">Alkaline phosphatase</fullName>
    </recommendedName>
</protein>
<feature type="compositionally biased region" description="Polar residues" evidence="1">
    <location>
        <begin position="158"/>
        <end position="167"/>
    </location>
</feature>
<proteinExistence type="predicted"/>
<accession>A0A6J4RAZ4</accession>
<dbReference type="AlphaFoldDB" id="A0A6J4RAZ4"/>
<name>A0A6J4RAZ4_9ACTN</name>
<keyword evidence="2" id="KW-0732">Signal</keyword>
<sequence>MRRAKLVLGVLAVMMAMTIAFAAPTMAEDRDFDGFDDDGFFFIVDDFDNDDFCDFFDCNDDDDFCYFYDCEFDGFGFNDGFGGFEQEAESGDIDQSFEVTGVGDNANQTVNVSGVANTGNLQDQSGFTLIGSDIDEFEIDDVGSSLEVSGSSEVSSEQAVNQAASSK</sequence>
<feature type="signal peptide" evidence="2">
    <location>
        <begin position="1"/>
        <end position="22"/>
    </location>
</feature>
<feature type="region of interest" description="Disordered" evidence="1">
    <location>
        <begin position="148"/>
        <end position="167"/>
    </location>
</feature>